<feature type="domain" description="DUF1206" evidence="3">
    <location>
        <begin position="225"/>
        <end position="296"/>
    </location>
</feature>
<feature type="transmembrane region" description="Helical" evidence="2">
    <location>
        <begin position="133"/>
        <end position="155"/>
    </location>
</feature>
<feature type="transmembrane region" description="Helical" evidence="2">
    <location>
        <begin position="273"/>
        <end position="295"/>
    </location>
</feature>
<feature type="transmembrane region" description="Helical" evidence="2">
    <location>
        <begin position="52"/>
        <end position="71"/>
    </location>
</feature>
<feature type="transmembrane region" description="Helical" evidence="2">
    <location>
        <begin position="218"/>
        <end position="243"/>
    </location>
</feature>
<protein>
    <submittedName>
        <fullName evidence="4">DUF1206 domain-containing protein</fullName>
    </submittedName>
</protein>
<keyword evidence="5" id="KW-1185">Reference proteome</keyword>
<evidence type="ECO:0000256" key="2">
    <source>
        <dbReference type="SAM" id="Phobius"/>
    </source>
</evidence>
<keyword evidence="2" id="KW-1133">Transmembrane helix</keyword>
<feature type="domain" description="DUF1206" evidence="3">
    <location>
        <begin position="50"/>
        <end position="115"/>
    </location>
</feature>
<gene>
    <name evidence="4" type="ORF">E2A64_09535</name>
</gene>
<dbReference type="AlphaFoldDB" id="A0A4R5PQ81"/>
<accession>A0A4R5PQ81</accession>
<keyword evidence="2" id="KW-0472">Membrane</keyword>
<name>A0A4R5PQ81_9HYPH</name>
<dbReference type="InterPro" id="IPR009597">
    <property type="entry name" value="DUF1206"/>
</dbReference>
<feature type="transmembrane region" description="Helical" evidence="2">
    <location>
        <begin position="91"/>
        <end position="112"/>
    </location>
</feature>
<feature type="region of interest" description="Disordered" evidence="1">
    <location>
        <begin position="1"/>
        <end position="29"/>
    </location>
</feature>
<dbReference type="EMBL" id="SMSI01000001">
    <property type="protein sequence ID" value="TDH39282.1"/>
    <property type="molecule type" value="Genomic_DNA"/>
</dbReference>
<dbReference type="Pfam" id="PF06724">
    <property type="entry name" value="DUF1206"/>
    <property type="match status" value="2"/>
</dbReference>
<proteinExistence type="predicted"/>
<evidence type="ECO:0000313" key="5">
    <source>
        <dbReference type="Proteomes" id="UP000295131"/>
    </source>
</evidence>
<dbReference type="Proteomes" id="UP000295131">
    <property type="component" value="Unassembled WGS sequence"/>
</dbReference>
<sequence>MGRHLLAHGKPHCAVNTPQTGTGRRSMSLSSAGSKALDMSSDQLVWLARAGYASRGVVYLIIGLFALLAAIGSGEAQGSKGALEKLMSQPAGAILIAAMIVGLVGYVVWRLIQAVGDADRHGTDAKGLAIRGGLLVSALTYTALAIFAATQLGIVTGSSDSGSGGGGFAQTVAGFVGSQWVATGLSVVFVCVGIAHWYKALTGKFRDHFAASEDKMKFISPISVVGLCARGTVFFILAFLLFYRGLTAGEEGGSTPGMKDALKFIQELPMGDALLGGMAIGIGLFALYSFCEAVWRKVDVEEGI</sequence>
<feature type="transmembrane region" description="Helical" evidence="2">
    <location>
        <begin position="175"/>
        <end position="198"/>
    </location>
</feature>
<keyword evidence="2" id="KW-0812">Transmembrane</keyword>
<reference evidence="4 5" key="1">
    <citation type="journal article" date="2013" name="Int. J. Syst. Evol. Microbiol.">
        <title>Hoeflea suaedae sp. nov., an endophytic bacterium isolated from the root of the halophyte Suaeda maritima.</title>
        <authorList>
            <person name="Chung E.J."/>
            <person name="Park J.A."/>
            <person name="Pramanik P."/>
            <person name="Bibi F."/>
            <person name="Jeon C.O."/>
            <person name="Chung Y.R."/>
        </authorList>
    </citation>
    <scope>NUCLEOTIDE SEQUENCE [LARGE SCALE GENOMIC DNA]</scope>
    <source>
        <strain evidence="4 5">YC6898</strain>
    </source>
</reference>
<organism evidence="4 5">
    <name type="scientific">Pseudohoeflea suaedae</name>
    <dbReference type="NCBI Taxonomy" id="877384"/>
    <lineage>
        <taxon>Bacteria</taxon>
        <taxon>Pseudomonadati</taxon>
        <taxon>Pseudomonadota</taxon>
        <taxon>Alphaproteobacteria</taxon>
        <taxon>Hyphomicrobiales</taxon>
        <taxon>Rhizobiaceae</taxon>
        <taxon>Pseudohoeflea</taxon>
    </lineage>
</organism>
<feature type="compositionally biased region" description="Polar residues" evidence="1">
    <location>
        <begin position="16"/>
        <end position="29"/>
    </location>
</feature>
<feature type="compositionally biased region" description="Basic residues" evidence="1">
    <location>
        <begin position="1"/>
        <end position="11"/>
    </location>
</feature>
<comment type="caution">
    <text evidence="4">The sequence shown here is derived from an EMBL/GenBank/DDBJ whole genome shotgun (WGS) entry which is preliminary data.</text>
</comment>
<evidence type="ECO:0000259" key="3">
    <source>
        <dbReference type="Pfam" id="PF06724"/>
    </source>
</evidence>
<evidence type="ECO:0000256" key="1">
    <source>
        <dbReference type="SAM" id="MobiDB-lite"/>
    </source>
</evidence>
<evidence type="ECO:0000313" key="4">
    <source>
        <dbReference type="EMBL" id="TDH39282.1"/>
    </source>
</evidence>